<evidence type="ECO:0000256" key="2">
    <source>
        <dbReference type="SAM" id="Coils"/>
    </source>
</evidence>
<keyword evidence="4" id="KW-1185">Reference proteome</keyword>
<dbReference type="Proteomes" id="UP000317036">
    <property type="component" value="Unassembled WGS sequence"/>
</dbReference>
<gene>
    <name evidence="3" type="ORF">FPZ49_13140</name>
</gene>
<dbReference type="PANTHER" id="PTHR31088">
    <property type="entry name" value="MEMBRANE-ASSOCIATED PROTEIN VIPP1, CHLOROPLASTIC"/>
    <property type="match status" value="1"/>
</dbReference>
<evidence type="ECO:0000256" key="1">
    <source>
        <dbReference type="ARBA" id="ARBA00043985"/>
    </source>
</evidence>
<comment type="caution">
    <text evidence="3">The sequence shown here is derived from an EMBL/GenBank/DDBJ whole genome shotgun (WGS) entry which is preliminary data.</text>
</comment>
<evidence type="ECO:0000313" key="3">
    <source>
        <dbReference type="EMBL" id="TVY09396.1"/>
    </source>
</evidence>
<protein>
    <submittedName>
        <fullName evidence="3">PspA/IM30 family protein</fullName>
    </submittedName>
</protein>
<reference evidence="3 4" key="1">
    <citation type="submission" date="2019-07" db="EMBL/GenBank/DDBJ databases">
        <authorList>
            <person name="Kim J."/>
        </authorList>
    </citation>
    <scope>NUCLEOTIDE SEQUENCE [LARGE SCALE GENOMIC DNA]</scope>
    <source>
        <strain evidence="3 4">JC52</strain>
    </source>
</reference>
<dbReference type="PANTHER" id="PTHR31088:SF6">
    <property type="entry name" value="PHAGE SHOCK PROTEIN A"/>
    <property type="match status" value="1"/>
</dbReference>
<name>A0A559KB94_9BACL</name>
<dbReference type="InterPro" id="IPR007157">
    <property type="entry name" value="PspA_VIPP1"/>
</dbReference>
<dbReference type="Pfam" id="PF04012">
    <property type="entry name" value="PspA_IM30"/>
    <property type="match status" value="1"/>
</dbReference>
<dbReference type="OrthoDB" id="9779630at2"/>
<dbReference type="EMBL" id="VNJI01000014">
    <property type="protein sequence ID" value="TVY09396.1"/>
    <property type="molecule type" value="Genomic_DNA"/>
</dbReference>
<evidence type="ECO:0000313" key="4">
    <source>
        <dbReference type="Proteomes" id="UP000317036"/>
    </source>
</evidence>
<accession>A0A559KB94</accession>
<feature type="coiled-coil region" evidence="2">
    <location>
        <begin position="114"/>
        <end position="148"/>
    </location>
</feature>
<keyword evidence="2" id="KW-0175">Coiled coil</keyword>
<dbReference type="AlphaFoldDB" id="A0A559KB94"/>
<sequence>MNGKNKYSGRKLTMGILKRIKQIAAADLNKYLDSFEDPISMVNQYMREIEEQLDKAKAALAGRLVVEKSYEVLVEQTKEVIGKRTRQANLAVDRGEEEIALLALQEKIIHEEKLQVYLEQLATVKQQTAALSEELNKLTDICNELQTRRQFLLSRTNAAEAIQRTVRVQNTYNSESILRGFARMEEKVWRMETGAQASREVSRLARPDGLGIGLVSQAAFSELERLKAERNV</sequence>
<proteinExistence type="inferred from homology"/>
<comment type="similarity">
    <text evidence="1">Belongs to the PspA/Vipp/IM30 family.</text>
</comment>
<organism evidence="3 4">
    <name type="scientific">Paenibacillus cremeus</name>
    <dbReference type="NCBI Taxonomy" id="2163881"/>
    <lineage>
        <taxon>Bacteria</taxon>
        <taxon>Bacillati</taxon>
        <taxon>Bacillota</taxon>
        <taxon>Bacilli</taxon>
        <taxon>Bacillales</taxon>
        <taxon>Paenibacillaceae</taxon>
        <taxon>Paenibacillus</taxon>
    </lineage>
</organism>